<feature type="domain" description="Integrase catalytic" evidence="2">
    <location>
        <begin position="224"/>
        <end position="431"/>
    </location>
</feature>
<evidence type="ECO:0000256" key="1">
    <source>
        <dbReference type="SAM" id="MobiDB-lite"/>
    </source>
</evidence>
<gene>
    <name evidence="3" type="ORF">SAMN04489708_117104</name>
</gene>
<name>A0A1H0U323_9BURK</name>
<keyword evidence="4" id="KW-1185">Reference proteome</keyword>
<dbReference type="AlphaFoldDB" id="A0A1H0U323"/>
<reference evidence="4" key="1">
    <citation type="submission" date="2016-10" db="EMBL/GenBank/DDBJ databases">
        <authorList>
            <person name="Varghese N."/>
            <person name="Submissions S."/>
        </authorList>
    </citation>
    <scope>NUCLEOTIDE SEQUENCE [LARGE SCALE GENOMIC DNA]</scope>
    <source>
        <strain evidence="4">DSM 17101</strain>
    </source>
</reference>
<protein>
    <submittedName>
        <fullName evidence="3">Putative transposase</fullName>
    </submittedName>
</protein>
<sequence length="630" mass="71241">MSRVAPHIRAGSAVVKSGIAYTVLDFVDLTSVVVTDNEGKHLVCNVSDLQSTVQANDPVRVEDLDCIEDEAWNRAFEIYRNLHVLLQLKPADRTVAEIKKVASVLGLSSSSVYRLLAAYKASGRISSLLRKRRSDVGVPRLSAQVMSIVNEGIEKHYLSQNRKSVASVWKEIDRACKAANLGTPTQTTVRSIIHRLDGATVEARRYSRKRSEETHAPLLGSFPNAQFPYAVIQIDHTPMDVIIVDDVHRKPIGRAFLTIALDVRSKMVTGFVLSIDHPGALATGLCISMSILPKDEWLRERGLEKHLTWPCYGFMRTIHTDNAKEFRGEMLRKACAEYSIIPERRVKGQPRYGGHVERAFRTFMQEVHEELPGTTFSNVQERADYDSEGKAVLTRAGLEKWFAIYLLGRYHLTPHAGNDGMAPLDVWTKAHLEGLDGALPLGLPPYLSPEKAERLRIDFLPFFEATVQQYGVRSWSIDWYSPRIQRFIAEKTPDGKGRTFVCRYDPRDLHQIWFYDDRAREYITLPYRVASRAPVSLWEVSWAKKMLKDQGSPTNNEVLIFNSIDLARKIIADESALKKAANRKAQKRREWAKVGETRRPKKVTPVTDTEDDENLPVPSIDLLIGVREAS</sequence>
<dbReference type="OrthoDB" id="5439087at2"/>
<evidence type="ECO:0000313" key="4">
    <source>
        <dbReference type="Proteomes" id="UP000199317"/>
    </source>
</evidence>
<organism evidence="3 4">
    <name type="scientific">Paracidovorax cattleyae</name>
    <dbReference type="NCBI Taxonomy" id="80868"/>
    <lineage>
        <taxon>Bacteria</taxon>
        <taxon>Pseudomonadati</taxon>
        <taxon>Pseudomonadota</taxon>
        <taxon>Betaproteobacteria</taxon>
        <taxon>Burkholderiales</taxon>
        <taxon>Comamonadaceae</taxon>
        <taxon>Paracidovorax</taxon>
    </lineage>
</organism>
<dbReference type="Gene3D" id="3.30.420.10">
    <property type="entry name" value="Ribonuclease H-like superfamily/Ribonuclease H"/>
    <property type="match status" value="1"/>
</dbReference>
<dbReference type="SUPFAM" id="SSF53098">
    <property type="entry name" value="Ribonuclease H-like"/>
    <property type="match status" value="1"/>
</dbReference>
<dbReference type="InterPro" id="IPR012337">
    <property type="entry name" value="RNaseH-like_sf"/>
</dbReference>
<proteinExistence type="predicted"/>
<dbReference type="RefSeq" id="WP_092835665.1">
    <property type="nucleotide sequence ID" value="NZ_FNJL01000017.1"/>
</dbReference>
<dbReference type="EMBL" id="FNJL01000017">
    <property type="protein sequence ID" value="SDP60667.1"/>
    <property type="molecule type" value="Genomic_DNA"/>
</dbReference>
<dbReference type="Pfam" id="PF09299">
    <property type="entry name" value="Mu-transpos_C"/>
    <property type="match status" value="1"/>
</dbReference>
<feature type="region of interest" description="Disordered" evidence="1">
    <location>
        <begin position="586"/>
        <end position="614"/>
    </location>
</feature>
<dbReference type="PROSITE" id="PS50994">
    <property type="entry name" value="INTEGRASE"/>
    <property type="match status" value="1"/>
</dbReference>
<dbReference type="InterPro" id="IPR001584">
    <property type="entry name" value="Integrase_cat-core"/>
</dbReference>
<dbReference type="GO" id="GO:0015074">
    <property type="term" value="P:DNA integration"/>
    <property type="evidence" value="ECO:0007669"/>
    <property type="project" value="InterPro"/>
</dbReference>
<evidence type="ECO:0000259" key="2">
    <source>
        <dbReference type="PROSITE" id="PS50994"/>
    </source>
</evidence>
<accession>A0A1H0U323</accession>
<dbReference type="GO" id="GO:0003676">
    <property type="term" value="F:nucleic acid binding"/>
    <property type="evidence" value="ECO:0007669"/>
    <property type="project" value="InterPro"/>
</dbReference>
<dbReference type="InterPro" id="IPR015378">
    <property type="entry name" value="Transposase-like_Mu_C"/>
</dbReference>
<dbReference type="Proteomes" id="UP000199317">
    <property type="component" value="Unassembled WGS sequence"/>
</dbReference>
<evidence type="ECO:0000313" key="3">
    <source>
        <dbReference type="EMBL" id="SDP60667.1"/>
    </source>
</evidence>
<dbReference type="InterPro" id="IPR036397">
    <property type="entry name" value="RNaseH_sf"/>
</dbReference>
<feature type="compositionally biased region" description="Basic and acidic residues" evidence="1">
    <location>
        <begin position="588"/>
        <end position="598"/>
    </location>
</feature>